<dbReference type="CDD" id="cd13440">
    <property type="entry name" value="CamS_repeat_2"/>
    <property type="match status" value="1"/>
</dbReference>
<dbReference type="CDD" id="cd13441">
    <property type="entry name" value="CamS_repeat_1"/>
    <property type="match status" value="1"/>
</dbReference>
<proteinExistence type="predicted"/>
<evidence type="ECO:0008006" key="3">
    <source>
        <dbReference type="Google" id="ProtNLM"/>
    </source>
</evidence>
<accession>A0A429ZKC6</accession>
<dbReference type="OrthoDB" id="9795361at2"/>
<reference evidence="1 2" key="1">
    <citation type="submission" date="2017-05" db="EMBL/GenBank/DDBJ databases">
        <title>Vagococcus spp. assemblies.</title>
        <authorList>
            <person name="Gulvik C.A."/>
        </authorList>
    </citation>
    <scope>NUCLEOTIDE SEQUENCE [LARGE SCALE GENOMIC DNA]</scope>
    <source>
        <strain evidence="1 2">NCFB 2777</strain>
    </source>
</reference>
<comment type="caution">
    <text evidence="1">The sequence shown here is derived from an EMBL/GenBank/DDBJ whole genome shotgun (WGS) entry which is preliminary data.</text>
</comment>
<dbReference type="Proteomes" id="UP000287239">
    <property type="component" value="Unassembled WGS sequence"/>
</dbReference>
<organism evidence="1 2">
    <name type="scientific">Vagococcus salmoninarum</name>
    <dbReference type="NCBI Taxonomy" id="2739"/>
    <lineage>
        <taxon>Bacteria</taxon>
        <taxon>Bacillati</taxon>
        <taxon>Bacillota</taxon>
        <taxon>Bacilli</taxon>
        <taxon>Lactobacillales</taxon>
        <taxon>Enterococcaceae</taxon>
        <taxon>Vagococcus</taxon>
    </lineage>
</organism>
<evidence type="ECO:0000313" key="1">
    <source>
        <dbReference type="EMBL" id="RST94132.1"/>
    </source>
</evidence>
<gene>
    <name evidence="1" type="ORF">CBF35_10475</name>
</gene>
<evidence type="ECO:0000313" key="2">
    <source>
        <dbReference type="Proteomes" id="UP000287239"/>
    </source>
</evidence>
<name>A0A429ZKC6_9ENTE</name>
<protein>
    <recommendedName>
        <fullName evidence="3">CamS family sex pheromone protein</fullName>
    </recommendedName>
</protein>
<sequence length="362" mass="39955">MNKKFKIALLVSGAFLLASCGKLEKGTSSISPNSNAKDKAVATAQVDSGSYQALLIDGKYRTSQARGLTANRLNSNYNSINFERGLLELSKEHFAVNDFYFQEGQLFSREEVIQLFSRNPKESKKGLNPESGPIVFQQIVEQNYINKKSEKLEGISIGIALNQVDYSSDPVESIDDATILAEGQRIAPLILKEIRSKDGMDKIPVTIGLFKQAPKDNIAGGSYFSTAYSSSGDKLDKWQDVNEDYFVLGTGSNDKTPPADDGLENKFTDFKNNIQRFFPNTSGISGVASYRNNELVKFTIVIESKYFGETEMINFTQFVSGSVETIFTMNGNIEVQINTLNAPKGLVKKEVGSDQVQTTIFN</sequence>
<dbReference type="Gene3D" id="3.10.570.10">
    <property type="entry name" value="sex pheromone staph- cam373 precursor domain"/>
    <property type="match status" value="1"/>
</dbReference>
<dbReference type="InterPro" id="IPR011426">
    <property type="entry name" value="CamS"/>
</dbReference>
<dbReference type="Pfam" id="PF07537">
    <property type="entry name" value="CamS"/>
    <property type="match status" value="1"/>
</dbReference>
<dbReference type="PIRSF" id="PIRSF012509">
    <property type="entry name" value="CamS"/>
    <property type="match status" value="1"/>
</dbReference>
<dbReference type="AlphaFoldDB" id="A0A429ZKC6"/>
<dbReference type="EMBL" id="NGJU01000016">
    <property type="protein sequence ID" value="RST94132.1"/>
    <property type="molecule type" value="Genomic_DNA"/>
</dbReference>
<dbReference type="GeneID" id="98568798"/>
<keyword evidence="2" id="KW-1185">Reference proteome</keyword>
<dbReference type="PROSITE" id="PS51257">
    <property type="entry name" value="PROKAR_LIPOPROTEIN"/>
    <property type="match status" value="1"/>
</dbReference>
<dbReference type="RefSeq" id="WP_126780890.1">
    <property type="nucleotide sequence ID" value="NZ_JBQDMR010000006.1"/>
</dbReference>